<feature type="domain" description="Peptidase C14 caspase" evidence="2">
    <location>
        <begin position="17"/>
        <end position="255"/>
    </location>
</feature>
<keyword evidence="4" id="KW-1185">Reference proteome</keyword>
<dbReference type="OrthoDB" id="3223806at2759"/>
<accession>A0A1Y1IQT5</accession>
<evidence type="ECO:0000313" key="3">
    <source>
        <dbReference type="EMBL" id="GAQ90987.1"/>
    </source>
</evidence>
<dbReference type="Gene3D" id="3.40.50.1460">
    <property type="match status" value="1"/>
</dbReference>
<sequence length="1157" mass="118897">MANSSIAPPNALPGMKKAALLVGCNYQGTANVPPLSGCVNDVVLAKTTLVQSYGFDTSNIKTLVDDPQSTLYSKDTLPTKTNILKALKDWSPGQRPGTCSCFITVAMGLSDKTAILVPSDIEIDSKTGVFNNCLLDTEFKGAFDSLSKGVSVYLILDCCHSGAKATRDLPSTQVSAPVIRYLPNPNPFIEHGAMKAHSAARDLAPTAAPTISNLFTVTSSNQDSPTVLSACRFEEPAQEFNAYGAFSYFLYGEAPKARTLGIAGLKKLILADLQANGRPQIPNVNCMSDRVKSAVSALASSVGNLHSAQKAAEYQALNTLAGPTVTALTALAAGDCALFDDALTLLPEHTQLRSAAVWVADPLVPSGLAADVQSGLADVINDALGALTRMPADERGFFDDLWSTVKPMAAGALQGALGGVGSGAAGMAAGALQGAIGIRSVVGGGGRPRGLFDGLLGTAIQILDAATRDMAGPKTGVKEQALAIVQNFVADPEVISAAQQLANPAGGTLSYDAKRRGYKLVYNRAGPKAAALVALAAGDRGLFDSLKNIGLAALSGAVNGAFGGRDLSTDDPYNRDLFGDIVGAGLSLFASRDLSAHTGNGLYDGLLTNAISTFGARDLGDPAVRAQALRVVQKVAGDTPGASDTVQQLVDNSLLMGAPRRTQLYHTIVDTAGPKVAALTALAAGDRGFFDSVLSILVPVANIALTAAIGGPARALVVDGMDRSLFGDVFDFLKPIAIGAVNGAVNSALSRDLPVAGSRRQEEPVLNTALALLSSKRSQLSSDDLKMHALDVIRKTVTDSQAVKAATDLISTGANDTAAYCALYARAGPSVTALTALAANNRGLFDSLLSVGKGALLGAMNGALSGMSRDLEPAARDQLTAVLGGPGAAALENILNGVTLGTSHVSDYVKALGERSLGDEATQGARQVALSMVKDEQTKSKVSDLFSGATAVDKVSLYKSVLASNGQNGLDAAAVVALGAGDIGLFDALVNVAKPTSPSVALSAGKVPVGDKRGFFSDMLKTVTPLAIGAAQGAFQAAAQSVLNSTRDLDGKATTDLVQQAKTEAVAAAADSQAADVIQKMVDKKSAITRGQRVAGYQLVYRAAGCRATALTALAMGDRVLFSDIFGASTSKVQKTIIAPPLFRDMTFGDNNQTVNV</sequence>
<organism evidence="3 4">
    <name type="scientific">Klebsormidium nitens</name>
    <name type="common">Green alga</name>
    <name type="synonym">Ulothrix nitens</name>
    <dbReference type="NCBI Taxonomy" id="105231"/>
    <lineage>
        <taxon>Eukaryota</taxon>
        <taxon>Viridiplantae</taxon>
        <taxon>Streptophyta</taxon>
        <taxon>Klebsormidiophyceae</taxon>
        <taxon>Klebsormidiales</taxon>
        <taxon>Klebsormidiaceae</taxon>
        <taxon>Klebsormidium</taxon>
    </lineage>
</organism>
<dbReference type="GO" id="GO:0006508">
    <property type="term" value="P:proteolysis"/>
    <property type="evidence" value="ECO:0000318"/>
    <property type="project" value="GO_Central"/>
</dbReference>
<dbReference type="InterPro" id="IPR011600">
    <property type="entry name" value="Pept_C14_caspase"/>
</dbReference>
<dbReference type="PANTHER" id="PTHR48104">
    <property type="entry name" value="METACASPASE-4"/>
    <property type="match status" value="1"/>
</dbReference>
<dbReference type="Pfam" id="PF00656">
    <property type="entry name" value="Peptidase_C14"/>
    <property type="match status" value="1"/>
</dbReference>
<dbReference type="PANTHER" id="PTHR48104:SF30">
    <property type="entry name" value="METACASPASE-1"/>
    <property type="match status" value="1"/>
</dbReference>
<gene>
    <name evidence="3" type="ORF">KFL_007100040</name>
</gene>
<dbReference type="GO" id="GO:0005737">
    <property type="term" value="C:cytoplasm"/>
    <property type="evidence" value="ECO:0000318"/>
    <property type="project" value="GO_Central"/>
</dbReference>
<dbReference type="InterPro" id="IPR050452">
    <property type="entry name" value="Metacaspase"/>
</dbReference>
<comment type="similarity">
    <text evidence="1">Belongs to the peptidase C14B family.</text>
</comment>
<reference evidence="3 4" key="1">
    <citation type="journal article" date="2014" name="Nat. Commun.">
        <title>Klebsormidium flaccidum genome reveals primary factors for plant terrestrial adaptation.</title>
        <authorList>
            <person name="Hori K."/>
            <person name="Maruyama F."/>
            <person name="Fujisawa T."/>
            <person name="Togashi T."/>
            <person name="Yamamoto N."/>
            <person name="Seo M."/>
            <person name="Sato S."/>
            <person name="Yamada T."/>
            <person name="Mori H."/>
            <person name="Tajima N."/>
            <person name="Moriyama T."/>
            <person name="Ikeuchi M."/>
            <person name="Watanabe M."/>
            <person name="Wada H."/>
            <person name="Kobayashi K."/>
            <person name="Saito M."/>
            <person name="Masuda T."/>
            <person name="Sasaki-Sekimoto Y."/>
            <person name="Mashiguchi K."/>
            <person name="Awai K."/>
            <person name="Shimojima M."/>
            <person name="Masuda S."/>
            <person name="Iwai M."/>
            <person name="Nobusawa T."/>
            <person name="Narise T."/>
            <person name="Kondo S."/>
            <person name="Saito H."/>
            <person name="Sato R."/>
            <person name="Murakawa M."/>
            <person name="Ihara Y."/>
            <person name="Oshima-Yamada Y."/>
            <person name="Ohtaka K."/>
            <person name="Satoh M."/>
            <person name="Sonobe K."/>
            <person name="Ishii M."/>
            <person name="Ohtani R."/>
            <person name="Kanamori-Sato M."/>
            <person name="Honoki R."/>
            <person name="Miyazaki D."/>
            <person name="Mochizuki H."/>
            <person name="Umetsu J."/>
            <person name="Higashi K."/>
            <person name="Shibata D."/>
            <person name="Kamiya Y."/>
            <person name="Sato N."/>
            <person name="Nakamura Y."/>
            <person name="Tabata S."/>
            <person name="Ida S."/>
            <person name="Kurokawa K."/>
            <person name="Ohta H."/>
        </authorList>
    </citation>
    <scope>NUCLEOTIDE SEQUENCE [LARGE SCALE GENOMIC DNA]</scope>
    <source>
        <strain evidence="3 4">NIES-2285</strain>
    </source>
</reference>
<dbReference type="AlphaFoldDB" id="A0A1Y1IQT5"/>
<dbReference type="GO" id="GO:0004197">
    <property type="term" value="F:cysteine-type endopeptidase activity"/>
    <property type="evidence" value="ECO:0000318"/>
    <property type="project" value="GO_Central"/>
</dbReference>
<evidence type="ECO:0000313" key="4">
    <source>
        <dbReference type="Proteomes" id="UP000054558"/>
    </source>
</evidence>
<dbReference type="EMBL" id="DF237659">
    <property type="protein sequence ID" value="GAQ90987.1"/>
    <property type="molecule type" value="Genomic_DNA"/>
</dbReference>
<dbReference type="Proteomes" id="UP000054558">
    <property type="component" value="Unassembled WGS sequence"/>
</dbReference>
<proteinExistence type="inferred from homology"/>
<evidence type="ECO:0000256" key="1">
    <source>
        <dbReference type="ARBA" id="ARBA00009005"/>
    </source>
</evidence>
<protein>
    <recommendedName>
        <fullName evidence="2">Peptidase C14 caspase domain-containing protein</fullName>
    </recommendedName>
</protein>
<name>A0A1Y1IQT5_KLENI</name>
<evidence type="ECO:0000259" key="2">
    <source>
        <dbReference type="Pfam" id="PF00656"/>
    </source>
</evidence>